<evidence type="ECO:0000313" key="10">
    <source>
        <dbReference type="Proteomes" id="UP000703315"/>
    </source>
</evidence>
<reference evidence="9" key="1">
    <citation type="journal article" date="2021" name="PeerJ">
        <title>Extensive microbial diversity within the chicken gut microbiome revealed by metagenomics and culture.</title>
        <authorList>
            <person name="Gilroy R."/>
            <person name="Ravi A."/>
            <person name="Getino M."/>
            <person name="Pursley I."/>
            <person name="Horton D.L."/>
            <person name="Alikhan N.F."/>
            <person name="Baker D."/>
            <person name="Gharbi K."/>
            <person name="Hall N."/>
            <person name="Watson M."/>
            <person name="Adriaenssens E.M."/>
            <person name="Foster-Nyarko E."/>
            <person name="Jarju S."/>
            <person name="Secka A."/>
            <person name="Antonio M."/>
            <person name="Oren A."/>
            <person name="Chaudhuri R.R."/>
            <person name="La Ragione R."/>
            <person name="Hildebrand F."/>
            <person name="Pallen M.J."/>
        </authorList>
    </citation>
    <scope>NUCLEOTIDE SEQUENCE</scope>
    <source>
        <strain evidence="9">ChiHjej13B12-14962</strain>
    </source>
</reference>
<keyword evidence="4" id="KW-1003">Cell membrane</keyword>
<feature type="transmembrane region" description="Helical" evidence="8">
    <location>
        <begin position="104"/>
        <end position="124"/>
    </location>
</feature>
<feature type="transmembrane region" description="Helical" evidence="8">
    <location>
        <begin position="366"/>
        <end position="392"/>
    </location>
</feature>
<dbReference type="InterPro" id="IPR000060">
    <property type="entry name" value="BCCT_transptr"/>
</dbReference>
<reference evidence="9" key="2">
    <citation type="submission" date="2021-09" db="EMBL/GenBank/DDBJ databases">
        <authorList>
            <person name="Gilroy R."/>
        </authorList>
    </citation>
    <scope>NUCLEOTIDE SEQUENCE</scope>
    <source>
        <strain evidence="9">ChiHjej13B12-14962</strain>
    </source>
</reference>
<feature type="transmembrane region" description="Helical" evidence="8">
    <location>
        <begin position="270"/>
        <end position="287"/>
    </location>
</feature>
<comment type="similarity">
    <text evidence="2">Belongs to the BCCT transporter (TC 2.A.15) family.</text>
</comment>
<dbReference type="AlphaFoldDB" id="A0A921K7N5"/>
<feature type="transmembrane region" description="Helical" evidence="8">
    <location>
        <begin position="465"/>
        <end position="484"/>
    </location>
</feature>
<evidence type="ECO:0000256" key="3">
    <source>
        <dbReference type="ARBA" id="ARBA00022448"/>
    </source>
</evidence>
<comment type="subcellular location">
    <subcellularLocation>
        <location evidence="1">Cell membrane</location>
        <topology evidence="1">Multi-pass membrane protein</topology>
    </subcellularLocation>
</comment>
<evidence type="ECO:0000256" key="2">
    <source>
        <dbReference type="ARBA" id="ARBA00005658"/>
    </source>
</evidence>
<accession>A0A921K7N5</accession>
<comment type="caution">
    <text evidence="9">The sequence shown here is derived from an EMBL/GenBank/DDBJ whole genome shotgun (WGS) entry which is preliminary data.</text>
</comment>
<dbReference type="Pfam" id="PF02028">
    <property type="entry name" value="BCCT"/>
    <property type="match status" value="1"/>
</dbReference>
<gene>
    <name evidence="9" type="primary">betT</name>
    <name evidence="9" type="ORF">K8V32_06000</name>
</gene>
<keyword evidence="7 8" id="KW-0472">Membrane</keyword>
<dbReference type="GO" id="GO:0005886">
    <property type="term" value="C:plasma membrane"/>
    <property type="evidence" value="ECO:0007669"/>
    <property type="project" value="UniProtKB-SubCell"/>
</dbReference>
<feature type="transmembrane region" description="Helical" evidence="8">
    <location>
        <begin position="204"/>
        <end position="229"/>
    </location>
</feature>
<evidence type="ECO:0000256" key="1">
    <source>
        <dbReference type="ARBA" id="ARBA00004651"/>
    </source>
</evidence>
<evidence type="ECO:0000256" key="5">
    <source>
        <dbReference type="ARBA" id="ARBA00022692"/>
    </source>
</evidence>
<keyword evidence="3" id="KW-0813">Transport</keyword>
<dbReference type="RefSeq" id="WP_303904397.1">
    <property type="nucleotide sequence ID" value="NZ_DYXC01000072.1"/>
</dbReference>
<dbReference type="Proteomes" id="UP000703315">
    <property type="component" value="Unassembled WGS sequence"/>
</dbReference>
<evidence type="ECO:0000256" key="4">
    <source>
        <dbReference type="ARBA" id="ARBA00022475"/>
    </source>
</evidence>
<dbReference type="PANTHER" id="PTHR30047:SF7">
    <property type="entry name" value="HIGH-AFFINITY CHOLINE TRANSPORT PROTEIN"/>
    <property type="match status" value="1"/>
</dbReference>
<protein>
    <submittedName>
        <fullName evidence="9">Choline BCCT transporter BetT</fullName>
    </submittedName>
</protein>
<sequence length="730" mass="80258">MAGAIGSSETQNTDSQKKTYAPVNKPVFFTSALLIVAFVLWAWLLPAQAETVIFGTMDWVATNLGWYYVLTVTIVVIFVLVVALTKVGRVKMGPDHSKPRFNLFTWASMLFAAGIGVDLMFFGISGPATNYLTPPEFDAMSDEAARMAPLWTMFHYGIPGWALYALMGMGIGLFAYRYHLPLSIRSALAPIFGKRIKGIPGHAVNVAAVLGTIFGIAVSLGIGVVFLNYGLSYIWGIPQSMAVQIALMVLAVGITIISTVTGVDKGIRRLSELNVVLGIVLMIWVLFSGNTPQMLNQLIQNTGDFFANFPSMMMNTFGYTEGSADYPAATWMKDWTLFFWAWWIAWAAFVGLFLARISRGRTLRQFVLGVLLIPFSFILLWISIFGNGALAFFRDGDEEFLNEAINLPESGFFTLLAQYPGATFSIGLAVVTGLLFYVTSADSGSLVMANLTSESSTEDSDGAPWLRIFWAIVTGALTLVMLFIDGVYTLQAATVMIGLPFSIVVYLMMISLFKVLRTEQQSIDSKKATMPGVLSSIRGASGRPSSTWRQRLSRRMSWATAEQARDFINKVATPAVEEVAEELTKFGADVSCQRGEHPDYPIPYVDLVVHFPDQDEFKYQPYPVAYNVPNYASNISAVAEVFFKVEVFSLTGSQGKDIMGYTKDQVISDILDAYDAHMMYMSMIGDKGSPSSLVEADIPDEWTDSDQIHTPTTTIPIVPAKRAGEQTSTE</sequence>
<keyword evidence="6 8" id="KW-1133">Transmembrane helix</keyword>
<feature type="transmembrane region" description="Helical" evidence="8">
    <location>
        <begin position="27"/>
        <end position="45"/>
    </location>
</feature>
<organism evidence="9 10">
    <name type="scientific">Enteractinococcus helveticum</name>
    <dbReference type="NCBI Taxonomy" id="1837282"/>
    <lineage>
        <taxon>Bacteria</taxon>
        <taxon>Bacillati</taxon>
        <taxon>Actinomycetota</taxon>
        <taxon>Actinomycetes</taxon>
        <taxon>Micrococcales</taxon>
        <taxon>Micrococcaceae</taxon>
    </lineage>
</organism>
<feature type="transmembrane region" description="Helical" evidence="8">
    <location>
        <begin position="241"/>
        <end position="263"/>
    </location>
</feature>
<name>A0A921K7N5_9MICC</name>
<evidence type="ECO:0000256" key="7">
    <source>
        <dbReference type="ARBA" id="ARBA00023136"/>
    </source>
</evidence>
<keyword evidence="5 8" id="KW-0812">Transmembrane</keyword>
<proteinExistence type="inferred from homology"/>
<dbReference type="NCBIfam" id="TIGR00842">
    <property type="entry name" value="bcct"/>
    <property type="match status" value="1"/>
</dbReference>
<dbReference type="PANTHER" id="PTHR30047">
    <property type="entry name" value="HIGH-AFFINITY CHOLINE TRANSPORT PROTEIN-RELATED"/>
    <property type="match status" value="1"/>
</dbReference>
<evidence type="ECO:0000313" key="9">
    <source>
        <dbReference type="EMBL" id="HJF14346.1"/>
    </source>
</evidence>
<dbReference type="EMBL" id="DYXC01000072">
    <property type="protein sequence ID" value="HJF14346.1"/>
    <property type="molecule type" value="Genomic_DNA"/>
</dbReference>
<dbReference type="GO" id="GO:0022857">
    <property type="term" value="F:transmembrane transporter activity"/>
    <property type="evidence" value="ECO:0007669"/>
    <property type="project" value="InterPro"/>
</dbReference>
<feature type="transmembrane region" description="Helical" evidence="8">
    <location>
        <begin position="335"/>
        <end position="354"/>
    </location>
</feature>
<dbReference type="PROSITE" id="PS01303">
    <property type="entry name" value="BCCT"/>
    <property type="match status" value="1"/>
</dbReference>
<feature type="transmembrane region" description="Helical" evidence="8">
    <location>
        <begin position="412"/>
        <end position="438"/>
    </location>
</feature>
<evidence type="ECO:0000256" key="6">
    <source>
        <dbReference type="ARBA" id="ARBA00022989"/>
    </source>
</evidence>
<feature type="transmembrane region" description="Helical" evidence="8">
    <location>
        <begin position="65"/>
        <end position="84"/>
    </location>
</feature>
<evidence type="ECO:0000256" key="8">
    <source>
        <dbReference type="SAM" id="Phobius"/>
    </source>
</evidence>
<dbReference type="InterPro" id="IPR018093">
    <property type="entry name" value="BCCT_CS"/>
</dbReference>
<feature type="transmembrane region" description="Helical" evidence="8">
    <location>
        <begin position="490"/>
        <end position="513"/>
    </location>
</feature>
<dbReference type="NCBIfam" id="NF007399">
    <property type="entry name" value="PRK09928.1"/>
    <property type="match status" value="1"/>
</dbReference>
<feature type="transmembrane region" description="Helical" evidence="8">
    <location>
        <begin position="156"/>
        <end position="176"/>
    </location>
</feature>